<name>A0A4C1UEU2_EUMVA</name>
<dbReference type="Proteomes" id="UP000299102">
    <property type="component" value="Unassembled WGS sequence"/>
</dbReference>
<sequence length="96" mass="10673">MSREVRRPSLAQRPDSISFQRVRARESIYVFPFGGPAGARALYSFDVATSESRYRKLDQPRTACKPITVPRRGTLTNNGLSVCLTVRNSGGRISTL</sequence>
<dbReference type="AlphaFoldDB" id="A0A4C1UEU2"/>
<organism evidence="1 2">
    <name type="scientific">Eumeta variegata</name>
    <name type="common">Bagworm moth</name>
    <name type="synonym">Eumeta japonica</name>
    <dbReference type="NCBI Taxonomy" id="151549"/>
    <lineage>
        <taxon>Eukaryota</taxon>
        <taxon>Metazoa</taxon>
        <taxon>Ecdysozoa</taxon>
        <taxon>Arthropoda</taxon>
        <taxon>Hexapoda</taxon>
        <taxon>Insecta</taxon>
        <taxon>Pterygota</taxon>
        <taxon>Neoptera</taxon>
        <taxon>Endopterygota</taxon>
        <taxon>Lepidoptera</taxon>
        <taxon>Glossata</taxon>
        <taxon>Ditrysia</taxon>
        <taxon>Tineoidea</taxon>
        <taxon>Psychidae</taxon>
        <taxon>Oiketicinae</taxon>
        <taxon>Eumeta</taxon>
    </lineage>
</organism>
<accession>A0A4C1UEU2</accession>
<reference evidence="1 2" key="1">
    <citation type="journal article" date="2019" name="Commun. Biol.">
        <title>The bagworm genome reveals a unique fibroin gene that provides high tensile strength.</title>
        <authorList>
            <person name="Kono N."/>
            <person name="Nakamura H."/>
            <person name="Ohtoshi R."/>
            <person name="Tomita M."/>
            <person name="Numata K."/>
            <person name="Arakawa K."/>
        </authorList>
    </citation>
    <scope>NUCLEOTIDE SEQUENCE [LARGE SCALE GENOMIC DNA]</scope>
</reference>
<evidence type="ECO:0000313" key="2">
    <source>
        <dbReference type="Proteomes" id="UP000299102"/>
    </source>
</evidence>
<gene>
    <name evidence="1" type="ORF">EVAR_94297_1</name>
</gene>
<keyword evidence="2" id="KW-1185">Reference proteome</keyword>
<proteinExistence type="predicted"/>
<comment type="caution">
    <text evidence="1">The sequence shown here is derived from an EMBL/GenBank/DDBJ whole genome shotgun (WGS) entry which is preliminary data.</text>
</comment>
<evidence type="ECO:0000313" key="1">
    <source>
        <dbReference type="EMBL" id="GBP25003.1"/>
    </source>
</evidence>
<protein>
    <submittedName>
        <fullName evidence="1">Uncharacterized protein</fullName>
    </submittedName>
</protein>
<dbReference type="EMBL" id="BGZK01000168">
    <property type="protein sequence ID" value="GBP25003.1"/>
    <property type="molecule type" value="Genomic_DNA"/>
</dbReference>